<gene>
    <name evidence="1" type="ORF">LPLAT_LOCUS8637</name>
</gene>
<dbReference type="Proteomes" id="UP001497644">
    <property type="component" value="Chromosome 4"/>
</dbReference>
<accession>A0AAV2NSI4</accession>
<keyword evidence="2" id="KW-1185">Reference proteome</keyword>
<name>A0AAV2NSI4_9HYME</name>
<dbReference type="AlphaFoldDB" id="A0AAV2NSI4"/>
<dbReference type="EMBL" id="OZ034827">
    <property type="protein sequence ID" value="CAL1682759.1"/>
    <property type="molecule type" value="Genomic_DNA"/>
</dbReference>
<evidence type="ECO:0000313" key="1">
    <source>
        <dbReference type="EMBL" id="CAL1682759.1"/>
    </source>
</evidence>
<protein>
    <submittedName>
        <fullName evidence="1">Uncharacterized protein</fullName>
    </submittedName>
</protein>
<reference evidence="1" key="1">
    <citation type="submission" date="2024-04" db="EMBL/GenBank/DDBJ databases">
        <authorList>
            <consortium name="Molecular Ecology Group"/>
        </authorList>
    </citation>
    <scope>NUCLEOTIDE SEQUENCE</scope>
</reference>
<organism evidence="1 2">
    <name type="scientific">Lasius platythorax</name>
    <dbReference type="NCBI Taxonomy" id="488582"/>
    <lineage>
        <taxon>Eukaryota</taxon>
        <taxon>Metazoa</taxon>
        <taxon>Ecdysozoa</taxon>
        <taxon>Arthropoda</taxon>
        <taxon>Hexapoda</taxon>
        <taxon>Insecta</taxon>
        <taxon>Pterygota</taxon>
        <taxon>Neoptera</taxon>
        <taxon>Endopterygota</taxon>
        <taxon>Hymenoptera</taxon>
        <taxon>Apocrita</taxon>
        <taxon>Aculeata</taxon>
        <taxon>Formicoidea</taxon>
        <taxon>Formicidae</taxon>
        <taxon>Formicinae</taxon>
        <taxon>Lasius</taxon>
        <taxon>Lasius</taxon>
    </lineage>
</organism>
<evidence type="ECO:0000313" key="2">
    <source>
        <dbReference type="Proteomes" id="UP001497644"/>
    </source>
</evidence>
<proteinExistence type="predicted"/>
<sequence>MHRVSRSANILFLHSSLLSSPITNMSKRCNRVKMFNNCFSLSSLSVLVRGASRYTGAFRYVNDKTNGKDIKLSKRQKFAYRKRGLEGGGRGEKWEKICMRRLRAINIRVVHGYGSLWDSDRNRSICRRNIAFHNFN</sequence>